<feature type="region of interest" description="Disordered" evidence="8">
    <location>
        <begin position="249"/>
        <end position="415"/>
    </location>
</feature>
<dbReference type="RefSeq" id="XP_043130648.1">
    <property type="nucleotide sequence ID" value="XM_043274713.1"/>
</dbReference>
<feature type="region of interest" description="Disordered" evidence="8">
    <location>
        <begin position="69"/>
        <end position="97"/>
    </location>
</feature>
<comment type="caution">
    <text evidence="9">The sequence shown here is derived from an EMBL/GenBank/DDBJ whole genome shotgun (WGS) entry which is preliminary data.</text>
</comment>
<gene>
    <name evidence="9" type="ORF">Aspvir_003128</name>
</gene>
<dbReference type="GO" id="GO:0032040">
    <property type="term" value="C:small-subunit processome"/>
    <property type="evidence" value="ECO:0007669"/>
    <property type="project" value="InterPro"/>
</dbReference>
<dbReference type="AlphaFoldDB" id="A0A9P3C4J3"/>
<protein>
    <submittedName>
        <fullName evidence="9">Nucleolar complex protein 14</fullName>
    </submittedName>
</protein>
<name>A0A9P3C4J3_ASPVI</name>
<keyword evidence="5" id="KW-0539">Nucleus</keyword>
<feature type="compositionally biased region" description="Acidic residues" evidence="8">
    <location>
        <begin position="435"/>
        <end position="457"/>
    </location>
</feature>
<feature type="region of interest" description="Disordered" evidence="8">
    <location>
        <begin position="1"/>
        <end position="42"/>
    </location>
</feature>
<reference evidence="9 10" key="1">
    <citation type="submission" date="2021-02" db="EMBL/GenBank/DDBJ databases">
        <title>Pan-genome distribution and transcriptional activeness of fungal secondary metabolism genes in Aspergillus section Fumigati.</title>
        <authorList>
            <person name="Takahashi H."/>
            <person name="Umemura M."/>
            <person name="Ninomiya A."/>
            <person name="Kusuya Y."/>
            <person name="Urayama S."/>
            <person name="Shimizu M."/>
            <person name="Watanabe A."/>
            <person name="Kamei K."/>
            <person name="Yaguchi T."/>
            <person name="Hagiwara D."/>
        </authorList>
    </citation>
    <scope>NUCLEOTIDE SEQUENCE [LARGE SCALE GENOMIC DNA]</scope>
    <source>
        <strain evidence="9 10">IFM 47045</strain>
    </source>
</reference>
<dbReference type="Proteomes" id="UP000710440">
    <property type="component" value="Unassembled WGS sequence"/>
</dbReference>
<comment type="similarity">
    <text evidence="2">Belongs to the NOP14 family.</text>
</comment>
<keyword evidence="4" id="KW-0698">rRNA processing</keyword>
<feature type="coiled-coil region" evidence="7">
    <location>
        <begin position="840"/>
        <end position="900"/>
    </location>
</feature>
<evidence type="ECO:0000256" key="7">
    <source>
        <dbReference type="SAM" id="Coils"/>
    </source>
</evidence>
<dbReference type="GO" id="GO:0030692">
    <property type="term" value="C:Noc4p-Nop14p complex"/>
    <property type="evidence" value="ECO:0007669"/>
    <property type="project" value="TreeGrafter"/>
</dbReference>
<evidence type="ECO:0000256" key="4">
    <source>
        <dbReference type="ARBA" id="ARBA00022552"/>
    </source>
</evidence>
<dbReference type="EMBL" id="BOPL01000013">
    <property type="protein sequence ID" value="GIK07462.1"/>
    <property type="molecule type" value="Genomic_DNA"/>
</dbReference>
<feature type="compositionally biased region" description="Basic and acidic residues" evidence="8">
    <location>
        <begin position="128"/>
        <end position="148"/>
    </location>
</feature>
<dbReference type="PANTHER" id="PTHR23183">
    <property type="entry name" value="NOP14"/>
    <property type="match status" value="1"/>
</dbReference>
<comment type="function">
    <text evidence="6">Involved in nucleolar processing of pre-18S ribosomal RNA. Has a role in the nuclear export of 40S pre-ribosomal subunit to the cytoplasm.</text>
</comment>
<dbReference type="GO" id="GO:0030490">
    <property type="term" value="P:maturation of SSU-rRNA"/>
    <property type="evidence" value="ECO:0007669"/>
    <property type="project" value="TreeGrafter"/>
</dbReference>
<proteinExistence type="inferred from homology"/>
<keyword evidence="10" id="KW-1185">Reference proteome</keyword>
<feature type="compositionally biased region" description="Basic and acidic residues" evidence="8">
    <location>
        <begin position="303"/>
        <end position="360"/>
    </location>
</feature>
<keyword evidence="7" id="KW-0175">Coiled coil</keyword>
<feature type="compositionally biased region" description="Acidic residues" evidence="8">
    <location>
        <begin position="361"/>
        <end position="388"/>
    </location>
</feature>
<feature type="region of interest" description="Disordered" evidence="8">
    <location>
        <begin position="427"/>
        <end position="457"/>
    </location>
</feature>
<evidence type="ECO:0000256" key="2">
    <source>
        <dbReference type="ARBA" id="ARBA00007466"/>
    </source>
</evidence>
<feature type="compositionally biased region" description="Acidic residues" evidence="8">
    <location>
        <begin position="209"/>
        <end position="222"/>
    </location>
</feature>
<evidence type="ECO:0000313" key="10">
    <source>
        <dbReference type="Proteomes" id="UP000710440"/>
    </source>
</evidence>
<evidence type="ECO:0000256" key="6">
    <source>
        <dbReference type="ARBA" id="ARBA00024695"/>
    </source>
</evidence>
<feature type="compositionally biased region" description="Acidic residues" evidence="8">
    <location>
        <begin position="176"/>
        <end position="193"/>
    </location>
</feature>
<accession>A0A9P3C4J3</accession>
<evidence type="ECO:0000313" key="9">
    <source>
        <dbReference type="EMBL" id="GIK07462.1"/>
    </source>
</evidence>
<evidence type="ECO:0000256" key="5">
    <source>
        <dbReference type="ARBA" id="ARBA00023242"/>
    </source>
</evidence>
<evidence type="ECO:0000256" key="8">
    <source>
        <dbReference type="SAM" id="MobiDB-lite"/>
    </source>
</evidence>
<dbReference type="PANTHER" id="PTHR23183:SF0">
    <property type="entry name" value="NUCLEOLAR PROTEIN 14"/>
    <property type="match status" value="1"/>
</dbReference>
<organism evidence="9 10">
    <name type="scientific">Aspergillus viridinutans</name>
    <dbReference type="NCBI Taxonomy" id="75553"/>
    <lineage>
        <taxon>Eukaryota</taxon>
        <taxon>Fungi</taxon>
        <taxon>Dikarya</taxon>
        <taxon>Ascomycota</taxon>
        <taxon>Pezizomycotina</taxon>
        <taxon>Eurotiomycetes</taxon>
        <taxon>Eurotiomycetidae</taxon>
        <taxon>Eurotiales</taxon>
        <taxon>Aspergillaceae</taxon>
        <taxon>Aspergillus</taxon>
        <taxon>Aspergillus subgen. Fumigati</taxon>
    </lineage>
</organism>
<dbReference type="OrthoDB" id="441771at2759"/>
<feature type="compositionally biased region" description="Basic and acidic residues" evidence="8">
    <location>
        <begin position="223"/>
        <end position="233"/>
    </location>
</feature>
<feature type="region of interest" description="Disordered" evidence="8">
    <location>
        <begin position="113"/>
        <end position="195"/>
    </location>
</feature>
<evidence type="ECO:0000256" key="1">
    <source>
        <dbReference type="ARBA" id="ARBA00004604"/>
    </source>
</evidence>
<dbReference type="Pfam" id="PF04147">
    <property type="entry name" value="Nop14"/>
    <property type="match status" value="1"/>
</dbReference>
<dbReference type="GeneID" id="66931110"/>
<keyword evidence="3" id="KW-0690">Ribosome biogenesis</keyword>
<comment type="subcellular location">
    <subcellularLocation>
        <location evidence="1">Nucleus</location>
        <location evidence="1">Nucleolus</location>
    </subcellularLocation>
</comment>
<evidence type="ECO:0000256" key="3">
    <source>
        <dbReference type="ARBA" id="ARBA00022517"/>
    </source>
</evidence>
<dbReference type="InterPro" id="IPR007276">
    <property type="entry name" value="Nop14"/>
</dbReference>
<sequence>MPPSQLKQLKASLRDSGVLAPQQSKKQKRQNAKAGVSAQNRVQRNAALQAIRDRFNPFEIKVTSRNKFDVTTRDGGSKPAAGLSRPGVTKSLGEEKRRQTLLREMERKNKIGGIVDRRFGEDDPTMTPEERAAERFARESQKKLRKESIFNLEDDDEDDFQLTHKGQTLTLGDGAPQDDFEEDLGGLEEDQSDSEMLRKRKRILDDDGELEDFVFDDEDGEDQPERKKSKHEVMKEVIAKSKFYKLERQKAKEEDDDLREELDKGLPDLFDMLRGVKPPSKPEPAKDDLESMNPDRAALLKGTAEDDPNKEYDHRLKQLTFDKRSQPTDRTKTAEEKAEEEAQRLKALEEERLRRMRGEQESDEDEEDEEDEGKSETGDEGSDDESIPDDALAFGLQQPATQTNERPELEVEDEDDFIIDDDLVETRSDVSLSFDESDGEEGSSEEELEEEDEEQDELINGFTLPTSKSGDSTAAADGAQMTSEGLAYTYPCPEDHESLLEVIKDVPMNDLPIVIQRIRALHHPRLHADNKTKLGRFAAVLVRHVAYMAEQPEHPPFTILEAILRHIHSLAKSHPESVCMAYRRYLREIATDRPLNLRAGDLVILTGIATTFPTSDHFHAIATPAHLCLARYLGQGAINTLGDYATGAYAASLCLQYQTISKRYMPEFVNYVLNALCNLCPTEPNGSLGYFPARGSQESLRLMPSKQLNPRKLRFWDIATAQSDQRAQDELKLSLIHTFVTLLNSASDLWAGKSAFFEIFEPVQQVLRHVSKSTKGKLSSAVQDNVQLTLDNLDAHLSRARVTRRPLLLHNHRPLAIKTAIPKFEETFNPDKHYDPNRERAELNRLKAEFKRERKGAMRELRKDANFIAREKLRDKKERDAEYEKKYKRLVAEIQNEEGREANAYEREKRKRQGKW</sequence>
<feature type="region of interest" description="Disordered" evidence="8">
    <location>
        <begin position="209"/>
        <end position="233"/>
    </location>
</feature>